<evidence type="ECO:0000256" key="2">
    <source>
        <dbReference type="ARBA" id="ARBA00023186"/>
    </source>
</evidence>
<protein>
    <recommendedName>
        <fullName evidence="3">Urease accessory protein UreF</fullName>
    </recommendedName>
</protein>
<proteinExistence type="inferred from homology"/>
<keyword evidence="3" id="KW-0963">Cytoplasm</keyword>
<evidence type="ECO:0000313" key="5">
    <source>
        <dbReference type="Proteomes" id="UP000647133"/>
    </source>
</evidence>
<dbReference type="EMBL" id="JACYTQ010000007">
    <property type="protein sequence ID" value="MBD8490632.1"/>
    <property type="molecule type" value="Genomic_DNA"/>
</dbReference>
<comment type="function">
    <text evidence="3">Required for maturation of urease via the functional incorporation of the urease nickel metallocenter.</text>
</comment>
<dbReference type="PIRSF" id="PIRSF009467">
    <property type="entry name" value="Ureas_acces_UreF"/>
    <property type="match status" value="1"/>
</dbReference>
<dbReference type="Gene3D" id="1.10.4190.10">
    <property type="entry name" value="Urease accessory protein UreF"/>
    <property type="match status" value="1"/>
</dbReference>
<sequence>MGIKKNKNLTYTHSGGQLLHILHIADPTLPVGGFSHSNGLETYVQQGLVKDVQSTIKFIKAMLENNYKYNDGFLVSLAHAYTSAKDIEKLVALDIESHALKSPMEIREASVKMGTRLLKIYIEFIDSSLLEEFQHQVKEKSAYGYFPVVYGLITALLEIPMQDAIASFLYNATVAMMTNAVKLVPLGQMDGQRILFGTHTMIQEVTKDILNLDLEMLGLCNPAFDIRSMQHENLYSRLYMS</sequence>
<evidence type="ECO:0000313" key="4">
    <source>
        <dbReference type="EMBL" id="MBD8490632.1"/>
    </source>
</evidence>
<gene>
    <name evidence="3" type="primary">ureF</name>
    <name evidence="4" type="ORF">IFO69_17900</name>
</gene>
<dbReference type="RefSeq" id="WP_192011502.1">
    <property type="nucleotide sequence ID" value="NZ_JACYTQ010000007.1"/>
</dbReference>
<dbReference type="PANTHER" id="PTHR33620">
    <property type="entry name" value="UREASE ACCESSORY PROTEIN F"/>
    <property type="match status" value="1"/>
</dbReference>
<keyword evidence="1 3" id="KW-0996">Nickel insertion</keyword>
<comment type="subcellular location">
    <subcellularLocation>
        <location evidence="3">Cytoplasm</location>
    </subcellularLocation>
</comment>
<dbReference type="PANTHER" id="PTHR33620:SF1">
    <property type="entry name" value="UREASE ACCESSORY PROTEIN F"/>
    <property type="match status" value="1"/>
</dbReference>
<reference evidence="4 5" key="1">
    <citation type="submission" date="2020-09" db="EMBL/GenBank/DDBJ databases">
        <title>Echinicola sp. CAU 1574 isolated from sand of Sido Beach.</title>
        <authorList>
            <person name="Kim W."/>
        </authorList>
    </citation>
    <scope>NUCLEOTIDE SEQUENCE [LARGE SCALE GENOMIC DNA]</scope>
    <source>
        <strain evidence="4 5">CAU 1574</strain>
    </source>
</reference>
<dbReference type="InterPro" id="IPR038277">
    <property type="entry name" value="UreF_sf"/>
</dbReference>
<keyword evidence="2 3" id="KW-0143">Chaperone</keyword>
<comment type="caution">
    <text evidence="4">The sequence shown here is derived from an EMBL/GenBank/DDBJ whole genome shotgun (WGS) entry which is preliminary data.</text>
</comment>
<dbReference type="Proteomes" id="UP000647133">
    <property type="component" value="Unassembled WGS sequence"/>
</dbReference>
<comment type="similarity">
    <text evidence="3">Belongs to the UreF family.</text>
</comment>
<dbReference type="HAMAP" id="MF_01385">
    <property type="entry name" value="UreF"/>
    <property type="match status" value="1"/>
</dbReference>
<organism evidence="4 5">
    <name type="scientific">Echinicola arenosa</name>
    <dbReference type="NCBI Taxonomy" id="2774144"/>
    <lineage>
        <taxon>Bacteria</taxon>
        <taxon>Pseudomonadati</taxon>
        <taxon>Bacteroidota</taxon>
        <taxon>Cytophagia</taxon>
        <taxon>Cytophagales</taxon>
        <taxon>Cyclobacteriaceae</taxon>
        <taxon>Echinicola</taxon>
    </lineage>
</organism>
<accession>A0ABR9APB3</accession>
<evidence type="ECO:0000256" key="1">
    <source>
        <dbReference type="ARBA" id="ARBA00022988"/>
    </source>
</evidence>
<dbReference type="InterPro" id="IPR002639">
    <property type="entry name" value="UreF"/>
</dbReference>
<comment type="subunit">
    <text evidence="3">UreD, UreF and UreG form a complex that acts as a GTP-hydrolysis-dependent molecular chaperone, activating the urease apoprotein by helping to assemble the nickel containing metallocenter of UreC. The UreE protein probably delivers the nickel.</text>
</comment>
<name>A0ABR9APB3_9BACT</name>
<keyword evidence="5" id="KW-1185">Reference proteome</keyword>
<evidence type="ECO:0000256" key="3">
    <source>
        <dbReference type="HAMAP-Rule" id="MF_01385"/>
    </source>
</evidence>
<dbReference type="Pfam" id="PF01730">
    <property type="entry name" value="UreF"/>
    <property type="match status" value="1"/>
</dbReference>